<gene>
    <name evidence="1" type="ORF">GALMADRAFT_47578</name>
</gene>
<organism evidence="1 2">
    <name type="scientific">Galerina marginata (strain CBS 339.88)</name>
    <dbReference type="NCBI Taxonomy" id="685588"/>
    <lineage>
        <taxon>Eukaryota</taxon>
        <taxon>Fungi</taxon>
        <taxon>Dikarya</taxon>
        <taxon>Basidiomycota</taxon>
        <taxon>Agaricomycotina</taxon>
        <taxon>Agaricomycetes</taxon>
        <taxon>Agaricomycetidae</taxon>
        <taxon>Agaricales</taxon>
        <taxon>Agaricineae</taxon>
        <taxon>Strophariaceae</taxon>
        <taxon>Galerina</taxon>
    </lineage>
</organism>
<dbReference type="EMBL" id="KL142389">
    <property type="protein sequence ID" value="KDR72372.1"/>
    <property type="molecule type" value="Genomic_DNA"/>
</dbReference>
<dbReference type="STRING" id="685588.A0A067SQR2"/>
<sequence>LEIGSPMAAMYLLGHDDYYTSHKFVPFYWRSYVRHVENEINKEAYQRNDYPELGLQIEGEGDEDEQVEISQENQRYYLKNNVYDYVLRPTKFENVNLYNWIQGSTKKRRGKKEQ</sequence>
<dbReference type="HOGENOM" id="CLU_176678_0_0_1"/>
<dbReference type="AlphaFoldDB" id="A0A067SQR2"/>
<evidence type="ECO:0000313" key="1">
    <source>
        <dbReference type="EMBL" id="KDR72372.1"/>
    </source>
</evidence>
<dbReference type="Proteomes" id="UP000027222">
    <property type="component" value="Unassembled WGS sequence"/>
</dbReference>
<evidence type="ECO:0000313" key="2">
    <source>
        <dbReference type="Proteomes" id="UP000027222"/>
    </source>
</evidence>
<name>A0A067SQR2_GALM3</name>
<proteinExistence type="predicted"/>
<reference evidence="2" key="1">
    <citation type="journal article" date="2014" name="Proc. Natl. Acad. Sci. U.S.A.">
        <title>Extensive sampling of basidiomycete genomes demonstrates inadequacy of the white-rot/brown-rot paradigm for wood decay fungi.</title>
        <authorList>
            <person name="Riley R."/>
            <person name="Salamov A.A."/>
            <person name="Brown D.W."/>
            <person name="Nagy L.G."/>
            <person name="Floudas D."/>
            <person name="Held B.W."/>
            <person name="Levasseur A."/>
            <person name="Lombard V."/>
            <person name="Morin E."/>
            <person name="Otillar R."/>
            <person name="Lindquist E.A."/>
            <person name="Sun H."/>
            <person name="LaButti K.M."/>
            <person name="Schmutz J."/>
            <person name="Jabbour D."/>
            <person name="Luo H."/>
            <person name="Baker S.E."/>
            <person name="Pisabarro A.G."/>
            <person name="Walton J.D."/>
            <person name="Blanchette R.A."/>
            <person name="Henrissat B."/>
            <person name="Martin F."/>
            <person name="Cullen D."/>
            <person name="Hibbett D.S."/>
            <person name="Grigoriev I.V."/>
        </authorList>
    </citation>
    <scope>NUCLEOTIDE SEQUENCE [LARGE SCALE GENOMIC DNA]</scope>
    <source>
        <strain evidence="2">CBS 339.88</strain>
    </source>
</reference>
<feature type="non-terminal residue" evidence="1">
    <location>
        <position position="1"/>
    </location>
</feature>
<feature type="non-terminal residue" evidence="1">
    <location>
        <position position="114"/>
    </location>
</feature>
<accession>A0A067SQR2</accession>
<keyword evidence="2" id="KW-1185">Reference proteome</keyword>
<dbReference type="OrthoDB" id="3259294at2759"/>
<protein>
    <submittedName>
        <fullName evidence="1">Uncharacterized protein</fullName>
    </submittedName>
</protein>